<sequence length="294" mass="34002">MPDLEKLSILQKFNHFHSIDRQLFTRLIHNLGRDPTESMQVMALWMWLEKQNINMHMSLIKRLLRLPSNLLNGVADEGVMCLKCAEEDRYPFADGNPNPIEMSLFPNLKITEGVGLHFYQGDRIDALREVTQIFNTICARAFSDILKSARRQMLTRNELEEMLSQIDLIISEQITNANAAYVLGREEEKVSADDRTIFLTFSKGYPISEDEVREFFTRRFGDFIEELIMQEVEEDEQVLYARMVIRSSWAIEWIVGMNKAKYSINGKHVWARKYVKKQNSRSLPSTSGGTGGVL</sequence>
<accession>A0ABD3TMS3</accession>
<protein>
    <submittedName>
        <fullName evidence="1">Uncharacterized protein</fullName>
    </submittedName>
</protein>
<gene>
    <name evidence="1" type="ORF">ACJIZ3_022945</name>
</gene>
<dbReference type="PANTHER" id="PTHR33527">
    <property type="entry name" value="OS07G0274300 PROTEIN"/>
    <property type="match status" value="1"/>
</dbReference>
<evidence type="ECO:0000313" key="1">
    <source>
        <dbReference type="EMBL" id="KAL3838354.1"/>
    </source>
</evidence>
<comment type="caution">
    <text evidence="1">The sequence shown here is derived from an EMBL/GenBank/DDBJ whole genome shotgun (WGS) entry which is preliminary data.</text>
</comment>
<dbReference type="Proteomes" id="UP001634393">
    <property type="component" value="Unassembled WGS sequence"/>
</dbReference>
<evidence type="ECO:0000313" key="2">
    <source>
        <dbReference type="Proteomes" id="UP001634393"/>
    </source>
</evidence>
<name>A0ABD3TMS3_9LAMI</name>
<proteinExistence type="predicted"/>
<dbReference type="PANTHER" id="PTHR33527:SF28">
    <property type="entry name" value="GB|AAD43168.1"/>
    <property type="match status" value="1"/>
</dbReference>
<dbReference type="EMBL" id="JBJXBP010000003">
    <property type="protein sequence ID" value="KAL3838354.1"/>
    <property type="molecule type" value="Genomic_DNA"/>
</dbReference>
<organism evidence="1 2">
    <name type="scientific">Penstemon smallii</name>
    <dbReference type="NCBI Taxonomy" id="265156"/>
    <lineage>
        <taxon>Eukaryota</taxon>
        <taxon>Viridiplantae</taxon>
        <taxon>Streptophyta</taxon>
        <taxon>Embryophyta</taxon>
        <taxon>Tracheophyta</taxon>
        <taxon>Spermatophyta</taxon>
        <taxon>Magnoliopsida</taxon>
        <taxon>eudicotyledons</taxon>
        <taxon>Gunneridae</taxon>
        <taxon>Pentapetalae</taxon>
        <taxon>asterids</taxon>
        <taxon>lamiids</taxon>
        <taxon>Lamiales</taxon>
        <taxon>Plantaginaceae</taxon>
        <taxon>Cheloneae</taxon>
        <taxon>Penstemon</taxon>
    </lineage>
</organism>
<reference evidence="1 2" key="1">
    <citation type="submission" date="2024-12" db="EMBL/GenBank/DDBJ databases">
        <title>The unique morphological basis and parallel evolutionary history of personate flowers in Penstemon.</title>
        <authorList>
            <person name="Depatie T.H."/>
            <person name="Wessinger C.A."/>
        </authorList>
    </citation>
    <scope>NUCLEOTIDE SEQUENCE [LARGE SCALE GENOMIC DNA]</scope>
    <source>
        <strain evidence="1">WTNN_2</strain>
        <tissue evidence="1">Leaf</tissue>
    </source>
</reference>
<dbReference type="AlphaFoldDB" id="A0ABD3TMS3"/>
<keyword evidence="2" id="KW-1185">Reference proteome</keyword>